<protein>
    <submittedName>
        <fullName evidence="1">DUF192 domain-containing protein</fullName>
    </submittedName>
</protein>
<dbReference type="Proteomes" id="UP001302719">
    <property type="component" value="Chromosome"/>
</dbReference>
<dbReference type="PANTHER" id="PTHR37953">
    <property type="entry name" value="UPF0127 PROTEIN MJ1496"/>
    <property type="match status" value="1"/>
</dbReference>
<dbReference type="Gene3D" id="2.60.120.1140">
    <property type="entry name" value="Protein of unknown function DUF192"/>
    <property type="match status" value="1"/>
</dbReference>
<proteinExistence type="predicted"/>
<evidence type="ECO:0000313" key="2">
    <source>
        <dbReference type="Proteomes" id="UP001302719"/>
    </source>
</evidence>
<sequence length="165" mass="18376">MLSFLQGKGVPSKKRIFFLLVMALFLISGALLFNAPEQTQVININFPSGGVLKAEVADTPEKLLFGLAFRNILPPGEGMIYIFDNSGPHRVWTKEFQFPVDVIWVDESKVVVHIVERALPCNERECPWYGPPPQDARYIVEANAGFVDQAKVQIGAQVTFTLLVS</sequence>
<dbReference type="KEGG" id="nall:PP769_00180"/>
<dbReference type="Pfam" id="PF02643">
    <property type="entry name" value="DUF192"/>
    <property type="match status" value="1"/>
</dbReference>
<reference evidence="1 2" key="1">
    <citation type="submission" date="2023-01" db="EMBL/GenBank/DDBJ databases">
        <title>Cultivation and genomic characterization of new, ubiquitous marine nitrite-oxidizing bacteria from the Nitrospirales.</title>
        <authorList>
            <person name="Mueller A.J."/>
            <person name="Daebeler A."/>
            <person name="Herbold C.W."/>
            <person name="Kirkegaard R.H."/>
            <person name="Daims H."/>
        </authorList>
    </citation>
    <scope>NUCLEOTIDE SEQUENCE [LARGE SCALE GENOMIC DNA]</scope>
    <source>
        <strain evidence="1 2">VA</strain>
    </source>
</reference>
<keyword evidence="2" id="KW-1185">Reference proteome</keyword>
<dbReference type="RefSeq" id="WP_312643710.1">
    <property type="nucleotide sequence ID" value="NZ_CP116967.1"/>
</dbReference>
<evidence type="ECO:0000313" key="1">
    <source>
        <dbReference type="EMBL" id="WNM58209.1"/>
    </source>
</evidence>
<accession>A0AA96GA02</accession>
<dbReference type="InterPro" id="IPR038695">
    <property type="entry name" value="Saro_0823-like_sf"/>
</dbReference>
<name>A0AA96GA02_9BACT</name>
<dbReference type="InterPro" id="IPR003795">
    <property type="entry name" value="DUF192"/>
</dbReference>
<gene>
    <name evidence="1" type="ORF">PP769_00180</name>
</gene>
<dbReference type="EMBL" id="CP116967">
    <property type="protein sequence ID" value="WNM58209.1"/>
    <property type="molecule type" value="Genomic_DNA"/>
</dbReference>
<dbReference type="PANTHER" id="PTHR37953:SF1">
    <property type="entry name" value="UPF0127 PROTEIN MJ1496"/>
    <property type="match status" value="1"/>
</dbReference>
<organism evidence="1 2">
    <name type="scientific">Candidatus Nitrospira allomarina</name>
    <dbReference type="NCBI Taxonomy" id="3020900"/>
    <lineage>
        <taxon>Bacteria</taxon>
        <taxon>Pseudomonadati</taxon>
        <taxon>Nitrospirota</taxon>
        <taxon>Nitrospiria</taxon>
        <taxon>Nitrospirales</taxon>
        <taxon>Nitrospiraceae</taxon>
        <taxon>Nitrospira</taxon>
    </lineage>
</organism>
<dbReference type="AlphaFoldDB" id="A0AA96GA02"/>